<gene>
    <name evidence="1" type="ORF">EJB05_34814</name>
</gene>
<evidence type="ECO:0000313" key="1">
    <source>
        <dbReference type="EMBL" id="TVU18703.1"/>
    </source>
</evidence>
<accession>A0A5J9U4Z3</accession>
<sequence>MVDDKKPVDSASDDDDTNAMLKSVLSKLDRLEAHLAFSALRDRKVVGKVMIVMDSSVKSRI</sequence>
<dbReference type="Proteomes" id="UP000324897">
    <property type="component" value="Chromosome 7"/>
</dbReference>
<evidence type="ECO:0000313" key="2">
    <source>
        <dbReference type="Proteomes" id="UP000324897"/>
    </source>
</evidence>
<proteinExistence type="predicted"/>
<protein>
    <submittedName>
        <fullName evidence="1">Uncharacterized protein</fullName>
    </submittedName>
</protein>
<dbReference type="AlphaFoldDB" id="A0A5J9U4Z3"/>
<name>A0A5J9U4Z3_9POAL</name>
<reference evidence="1 2" key="1">
    <citation type="journal article" date="2019" name="Sci. Rep.">
        <title>A high-quality genome of Eragrostis curvula grass provides insights into Poaceae evolution and supports new strategies to enhance forage quality.</title>
        <authorList>
            <person name="Carballo J."/>
            <person name="Santos B.A.C.M."/>
            <person name="Zappacosta D."/>
            <person name="Garbus I."/>
            <person name="Selva J.P."/>
            <person name="Gallo C.A."/>
            <person name="Diaz A."/>
            <person name="Albertini E."/>
            <person name="Caccamo M."/>
            <person name="Echenique V."/>
        </authorList>
    </citation>
    <scope>NUCLEOTIDE SEQUENCE [LARGE SCALE GENOMIC DNA]</scope>
    <source>
        <strain evidence="2">cv. Victoria</strain>
        <tissue evidence="1">Leaf</tissue>
    </source>
</reference>
<comment type="caution">
    <text evidence="1">The sequence shown here is derived from an EMBL/GenBank/DDBJ whole genome shotgun (WGS) entry which is preliminary data.</text>
</comment>
<dbReference type="Gramene" id="TVU18703">
    <property type="protein sequence ID" value="TVU18703"/>
    <property type="gene ID" value="EJB05_34814"/>
</dbReference>
<feature type="non-terminal residue" evidence="1">
    <location>
        <position position="1"/>
    </location>
</feature>
<organism evidence="1 2">
    <name type="scientific">Eragrostis curvula</name>
    <name type="common">weeping love grass</name>
    <dbReference type="NCBI Taxonomy" id="38414"/>
    <lineage>
        <taxon>Eukaryota</taxon>
        <taxon>Viridiplantae</taxon>
        <taxon>Streptophyta</taxon>
        <taxon>Embryophyta</taxon>
        <taxon>Tracheophyta</taxon>
        <taxon>Spermatophyta</taxon>
        <taxon>Magnoliopsida</taxon>
        <taxon>Liliopsida</taxon>
        <taxon>Poales</taxon>
        <taxon>Poaceae</taxon>
        <taxon>PACMAD clade</taxon>
        <taxon>Chloridoideae</taxon>
        <taxon>Eragrostideae</taxon>
        <taxon>Eragrostidinae</taxon>
        <taxon>Eragrostis</taxon>
    </lineage>
</organism>
<keyword evidence="2" id="KW-1185">Reference proteome</keyword>
<dbReference type="EMBL" id="RWGY01000029">
    <property type="protein sequence ID" value="TVU18703.1"/>
    <property type="molecule type" value="Genomic_DNA"/>
</dbReference>